<evidence type="ECO:0000313" key="6">
    <source>
        <dbReference type="Proteomes" id="UP001218218"/>
    </source>
</evidence>
<comment type="pathway">
    <text evidence="1">Secondary metabolite biosynthesis.</text>
</comment>
<protein>
    <recommendedName>
        <fullName evidence="7">Methyltransferase ausD</fullName>
    </recommendedName>
</protein>
<dbReference type="PANTHER" id="PTHR35897">
    <property type="entry name" value="METHYLTRANSFERASE AUSD"/>
    <property type="match status" value="1"/>
</dbReference>
<evidence type="ECO:0000256" key="3">
    <source>
        <dbReference type="ARBA" id="ARBA00022691"/>
    </source>
</evidence>
<keyword evidence="3" id="KW-0949">S-adenosyl-L-methionine</keyword>
<dbReference type="Gene3D" id="3.40.50.150">
    <property type="entry name" value="Vaccinia Virus protein VP39"/>
    <property type="match status" value="1"/>
</dbReference>
<dbReference type="InterPro" id="IPR051654">
    <property type="entry name" value="Meroterpenoid_MTases"/>
</dbReference>
<evidence type="ECO:0000313" key="5">
    <source>
        <dbReference type="EMBL" id="KAJ7346083.1"/>
    </source>
</evidence>
<reference evidence="5" key="1">
    <citation type="submission" date="2023-03" db="EMBL/GenBank/DDBJ databases">
        <title>Massive genome expansion in bonnet fungi (Mycena s.s.) driven by repeated elements and novel gene families across ecological guilds.</title>
        <authorList>
            <consortium name="Lawrence Berkeley National Laboratory"/>
            <person name="Harder C.B."/>
            <person name="Miyauchi S."/>
            <person name="Viragh M."/>
            <person name="Kuo A."/>
            <person name="Thoen E."/>
            <person name="Andreopoulos B."/>
            <person name="Lu D."/>
            <person name="Skrede I."/>
            <person name="Drula E."/>
            <person name="Henrissat B."/>
            <person name="Morin E."/>
            <person name="Kohler A."/>
            <person name="Barry K."/>
            <person name="LaButti K."/>
            <person name="Morin E."/>
            <person name="Salamov A."/>
            <person name="Lipzen A."/>
            <person name="Mereny Z."/>
            <person name="Hegedus B."/>
            <person name="Baldrian P."/>
            <person name="Stursova M."/>
            <person name="Weitz H."/>
            <person name="Taylor A."/>
            <person name="Grigoriev I.V."/>
            <person name="Nagy L.G."/>
            <person name="Martin F."/>
            <person name="Kauserud H."/>
        </authorList>
    </citation>
    <scope>NUCLEOTIDE SEQUENCE</scope>
    <source>
        <strain evidence="5">CBHHK002</strain>
    </source>
</reference>
<dbReference type="AlphaFoldDB" id="A0AAD6ZYV7"/>
<evidence type="ECO:0008006" key="7">
    <source>
        <dbReference type="Google" id="ProtNLM"/>
    </source>
</evidence>
<keyword evidence="6" id="KW-1185">Reference proteome</keyword>
<evidence type="ECO:0000256" key="4">
    <source>
        <dbReference type="ARBA" id="ARBA00038314"/>
    </source>
</evidence>
<evidence type="ECO:0000256" key="2">
    <source>
        <dbReference type="ARBA" id="ARBA00022679"/>
    </source>
</evidence>
<dbReference type="Proteomes" id="UP001218218">
    <property type="component" value="Unassembled WGS sequence"/>
</dbReference>
<dbReference type="PANTHER" id="PTHR35897:SF1">
    <property type="entry name" value="METHYLTRANSFERASE AUSD"/>
    <property type="match status" value="1"/>
</dbReference>
<dbReference type="GO" id="GO:0016740">
    <property type="term" value="F:transferase activity"/>
    <property type="evidence" value="ECO:0007669"/>
    <property type="project" value="UniProtKB-KW"/>
</dbReference>
<dbReference type="SUPFAM" id="SSF53335">
    <property type="entry name" value="S-adenosyl-L-methionine-dependent methyltransferases"/>
    <property type="match status" value="1"/>
</dbReference>
<comment type="similarity">
    <text evidence="4">Belongs to the class I-like SAM-binding methyltransferase superfamily.</text>
</comment>
<gene>
    <name evidence="5" type="ORF">DFH08DRAFT_961559</name>
</gene>
<keyword evidence="2" id="KW-0808">Transferase</keyword>
<accession>A0AAD6ZYV7</accession>
<comment type="caution">
    <text evidence="5">The sequence shown here is derived from an EMBL/GenBank/DDBJ whole genome shotgun (WGS) entry which is preliminary data.</text>
</comment>
<sequence>MAQHPPSLPLDETLYKAEEFTFVKEETGICDADALKKHILAVQTKAYALRGFPCIRLFELAKTKMSVLPAYEEVLKLGREREGAILLDLGCCCGTDIRKVARDGFPMRNLLASDVVVDYWNIGHELFLSTPKTFPVVFLLGDALDPGFLEPRTPLATPSAEVTDSPPPPLTSLTCLTSLHGRVSVIHISSVFHLFSEEQQLDLARSLAGLLAPLPGSIILGSHNGGLSKGVGRRFISQGLGRPFMFLHSPESWRELWEGVFPRGTIKVEAELQESTWADGKDRGWLTWSVSRI</sequence>
<proteinExistence type="inferred from homology"/>
<organism evidence="5 6">
    <name type="scientific">Mycena albidolilacea</name>
    <dbReference type="NCBI Taxonomy" id="1033008"/>
    <lineage>
        <taxon>Eukaryota</taxon>
        <taxon>Fungi</taxon>
        <taxon>Dikarya</taxon>
        <taxon>Basidiomycota</taxon>
        <taxon>Agaricomycotina</taxon>
        <taxon>Agaricomycetes</taxon>
        <taxon>Agaricomycetidae</taxon>
        <taxon>Agaricales</taxon>
        <taxon>Marasmiineae</taxon>
        <taxon>Mycenaceae</taxon>
        <taxon>Mycena</taxon>
    </lineage>
</organism>
<evidence type="ECO:0000256" key="1">
    <source>
        <dbReference type="ARBA" id="ARBA00005179"/>
    </source>
</evidence>
<name>A0AAD6ZYV7_9AGAR</name>
<dbReference type="InterPro" id="IPR029063">
    <property type="entry name" value="SAM-dependent_MTases_sf"/>
</dbReference>
<dbReference type="EMBL" id="JARIHO010000021">
    <property type="protein sequence ID" value="KAJ7346083.1"/>
    <property type="molecule type" value="Genomic_DNA"/>
</dbReference>